<dbReference type="HOGENOM" id="CLU_2645744_0_0_2"/>
<dbReference type="Proteomes" id="UP000019024">
    <property type="component" value="Chromosome"/>
</dbReference>
<dbReference type="EMBL" id="CP007055">
    <property type="protein sequence ID" value="AHG00767.1"/>
    <property type="molecule type" value="Genomic_DNA"/>
</dbReference>
<evidence type="ECO:0000259" key="2">
    <source>
        <dbReference type="Pfam" id="PF19701"/>
    </source>
</evidence>
<organism evidence="3 4">
    <name type="scientific">Halostagnicola larsenii XH-48</name>
    <dbReference type="NCBI Taxonomy" id="797299"/>
    <lineage>
        <taxon>Archaea</taxon>
        <taxon>Methanobacteriati</taxon>
        <taxon>Methanobacteriota</taxon>
        <taxon>Stenosarchaea group</taxon>
        <taxon>Halobacteria</taxon>
        <taxon>Halobacteriales</taxon>
        <taxon>Natrialbaceae</taxon>
        <taxon>Halostagnicola</taxon>
    </lineage>
</organism>
<reference evidence="3 4" key="1">
    <citation type="submission" date="2014-01" db="EMBL/GenBank/DDBJ databases">
        <authorList>
            <consortium name="DOE Joint Genome Institute"/>
            <person name="Anderson I."/>
            <person name="Huntemann M."/>
            <person name="Han J."/>
            <person name="Chen A."/>
            <person name="Kyrpides N."/>
            <person name="Mavromatis K."/>
            <person name="Markowitz V."/>
            <person name="Palaniappan K."/>
            <person name="Ivanova N."/>
            <person name="Schaumberg A."/>
            <person name="Pati A."/>
            <person name="Liolios K."/>
            <person name="Nordberg H.P."/>
            <person name="Cantor M.N."/>
            <person name="Hua S.X."/>
            <person name="Woyke T."/>
        </authorList>
    </citation>
    <scope>NUCLEOTIDE SEQUENCE [LARGE SCALE GENOMIC DNA]</scope>
    <source>
        <strain evidence="3 4">XH-48</strain>
    </source>
</reference>
<dbReference type="Pfam" id="PF19701">
    <property type="entry name" value="DUF6199"/>
    <property type="match status" value="1"/>
</dbReference>
<feature type="domain" description="DUF6199" evidence="2">
    <location>
        <begin position="9"/>
        <end position="72"/>
    </location>
</feature>
<keyword evidence="1" id="KW-0812">Transmembrane</keyword>
<dbReference type="KEGG" id="hlr:HALLA_06475"/>
<keyword evidence="4" id="KW-1185">Reference proteome</keyword>
<feature type="transmembrane region" description="Helical" evidence="1">
    <location>
        <begin position="6"/>
        <end position="25"/>
    </location>
</feature>
<protein>
    <recommendedName>
        <fullName evidence="2">DUF6199 domain-containing protein</fullName>
    </recommendedName>
</protein>
<keyword evidence="1" id="KW-1133">Transmembrane helix</keyword>
<accession>W0JTY8</accession>
<proteinExistence type="predicted"/>
<name>W0JTY8_9EURY</name>
<evidence type="ECO:0000256" key="1">
    <source>
        <dbReference type="SAM" id="Phobius"/>
    </source>
</evidence>
<dbReference type="AlphaFoldDB" id="W0JTY8"/>
<dbReference type="InterPro" id="IPR045679">
    <property type="entry name" value="DUF6199"/>
</dbReference>
<sequence>MCTGEIVAFGIVGLIFGPPLAIWPYKLARWNEILDAIGRKPSGRVEPAEWNVTLHRLTGLGLSAIGLHFLVACVLL</sequence>
<evidence type="ECO:0000313" key="4">
    <source>
        <dbReference type="Proteomes" id="UP000019024"/>
    </source>
</evidence>
<keyword evidence="1" id="KW-0472">Membrane</keyword>
<evidence type="ECO:0000313" key="3">
    <source>
        <dbReference type="EMBL" id="AHG00767.1"/>
    </source>
</evidence>
<gene>
    <name evidence="3" type="ORF">HALLA_06475</name>
</gene>